<keyword evidence="3 8" id="KW-0444">Lipid biosynthesis</keyword>
<dbReference type="Gene3D" id="1.10.1200.10">
    <property type="entry name" value="ACP-like"/>
    <property type="match status" value="1"/>
</dbReference>
<keyword evidence="5 8" id="KW-0276">Fatty acid metabolism</keyword>
<dbReference type="InterPro" id="IPR006162">
    <property type="entry name" value="Ppantetheine_attach_site"/>
</dbReference>
<dbReference type="NCBIfam" id="NF002148">
    <property type="entry name" value="PRK00982.1-2"/>
    <property type="match status" value="1"/>
</dbReference>
<dbReference type="InterPro" id="IPR009081">
    <property type="entry name" value="PP-bd_ACP"/>
</dbReference>
<evidence type="ECO:0000256" key="8">
    <source>
        <dbReference type="HAMAP-Rule" id="MF_01217"/>
    </source>
</evidence>
<comment type="PTM">
    <text evidence="8">4'-phosphopantetheine is transferred from CoA to a specific serine of apo-ACP by AcpS. This modification is essential for activity because fatty acids are bound in thioester linkage to the sulfhydryl of the prosthetic group.</text>
</comment>
<evidence type="ECO:0000313" key="11">
    <source>
        <dbReference type="EMBL" id="AWT39533.1"/>
    </source>
</evidence>
<dbReference type="UniPathway" id="UPA00094"/>
<gene>
    <name evidence="8 11" type="primary">acpP</name>
</gene>
<dbReference type="GO" id="GO:0000035">
    <property type="term" value="F:acyl binding"/>
    <property type="evidence" value="ECO:0007669"/>
    <property type="project" value="TreeGrafter"/>
</dbReference>
<dbReference type="GO" id="GO:0000036">
    <property type="term" value="F:acyl carrier activity"/>
    <property type="evidence" value="ECO:0007669"/>
    <property type="project" value="UniProtKB-UniRule"/>
</dbReference>
<dbReference type="PANTHER" id="PTHR20863:SF76">
    <property type="entry name" value="CARRIER DOMAIN-CONTAINING PROTEIN"/>
    <property type="match status" value="1"/>
</dbReference>
<dbReference type="NCBIfam" id="NF002150">
    <property type="entry name" value="PRK00982.1-4"/>
    <property type="match status" value="1"/>
</dbReference>
<dbReference type="InterPro" id="IPR003231">
    <property type="entry name" value="ACP"/>
</dbReference>
<evidence type="ECO:0000256" key="5">
    <source>
        <dbReference type="ARBA" id="ARBA00022832"/>
    </source>
</evidence>
<keyword evidence="6 8" id="KW-0443">Lipid metabolism</keyword>
<dbReference type="NCBIfam" id="TIGR00517">
    <property type="entry name" value="acyl_carrier"/>
    <property type="match status" value="1"/>
</dbReference>
<protein>
    <recommendedName>
        <fullName evidence="8 9">Acyl carrier protein</fullName>
        <shortName evidence="8">ACP</shortName>
    </recommendedName>
</protein>
<feature type="modified residue" description="O-(pantetheine 4'-phosphoryl)serine" evidence="8">
    <location>
        <position position="37"/>
    </location>
</feature>
<evidence type="ECO:0000259" key="10">
    <source>
        <dbReference type="PROSITE" id="PS50075"/>
    </source>
</evidence>
<dbReference type="PANTHER" id="PTHR20863">
    <property type="entry name" value="ACYL CARRIER PROTEIN"/>
    <property type="match status" value="1"/>
</dbReference>
<evidence type="ECO:0000256" key="1">
    <source>
        <dbReference type="ARBA" id="ARBA00010930"/>
    </source>
</evidence>
<dbReference type="AlphaFoldDB" id="A0A2U9NQX6"/>
<evidence type="ECO:0000256" key="3">
    <source>
        <dbReference type="ARBA" id="ARBA00022516"/>
    </source>
</evidence>
<feature type="domain" description="Carrier" evidence="10">
    <location>
        <begin position="2"/>
        <end position="77"/>
    </location>
</feature>
<dbReference type="PROSITE" id="PS00012">
    <property type="entry name" value="PHOSPHOPANTETHEINE"/>
    <property type="match status" value="1"/>
</dbReference>
<dbReference type="GeneID" id="36959256"/>
<evidence type="ECO:0000256" key="4">
    <source>
        <dbReference type="ARBA" id="ARBA00022553"/>
    </source>
</evidence>
<evidence type="ECO:0000256" key="2">
    <source>
        <dbReference type="ARBA" id="ARBA00022450"/>
    </source>
</evidence>
<comment type="pathway">
    <text evidence="8">Lipid metabolism; fatty acid biosynthesis.</text>
</comment>
<keyword evidence="11" id="KW-0150">Chloroplast</keyword>
<organism evidence="11">
    <name type="scientific">Pseudictyota dubia</name>
    <dbReference type="NCBI Taxonomy" id="2749911"/>
    <lineage>
        <taxon>Eukaryota</taxon>
        <taxon>Sar</taxon>
        <taxon>Stramenopiles</taxon>
        <taxon>Ochrophyta</taxon>
        <taxon>Bacillariophyta</taxon>
        <taxon>Mediophyceae</taxon>
        <taxon>Biddulphiophycidae</taxon>
        <taxon>Eupodiscales</taxon>
        <taxon>Odontellaceae</taxon>
        <taxon>Pseudictyota</taxon>
    </lineage>
</organism>
<comment type="subcellular location">
    <subcellularLocation>
        <location evidence="8">Plastid</location>
        <location evidence="8">Chloroplast</location>
    </subcellularLocation>
</comment>
<geneLocation type="chloroplast" evidence="11"/>
<comment type="function">
    <text evidence="8 9">Carrier of the growing fatty acid chain in fatty acid biosynthesis.</text>
</comment>
<evidence type="ECO:0000256" key="7">
    <source>
        <dbReference type="ARBA" id="ARBA00023160"/>
    </source>
</evidence>
<dbReference type="SUPFAM" id="SSF47336">
    <property type="entry name" value="ACP-like"/>
    <property type="match status" value="1"/>
</dbReference>
<dbReference type="EMBL" id="MG755801">
    <property type="protein sequence ID" value="AWT39533.1"/>
    <property type="molecule type" value="Genomic_DNA"/>
</dbReference>
<keyword evidence="4 8" id="KW-0597">Phosphoprotein</keyword>
<dbReference type="InterPro" id="IPR036736">
    <property type="entry name" value="ACP-like_sf"/>
</dbReference>
<dbReference type="GO" id="GO:0009507">
    <property type="term" value="C:chloroplast"/>
    <property type="evidence" value="ECO:0007669"/>
    <property type="project" value="UniProtKB-SubCell"/>
</dbReference>
<accession>A0A2U9NQX6</accession>
<dbReference type="GeneID" id="36959330"/>
<reference evidence="11" key="1">
    <citation type="journal article" date="2018" name="Adv. Bot. Res.">
        <title>Evolution of the Plastid Genomes in Diatoms.</title>
        <authorList>
            <person name="Yu M."/>
            <person name="Ashworth M.P."/>
            <person name="Hajrah N.H."/>
            <person name="Khiyami M.A."/>
            <person name="Sabir M.J."/>
            <person name="Alhebshi A.M."/>
            <person name="Al-Malki A.L."/>
            <person name="Sabir J.S.M."/>
            <person name="Theriot E.C."/>
            <person name="Jansen R.K."/>
        </authorList>
    </citation>
    <scope>NUCLEOTIDE SEQUENCE</scope>
</reference>
<keyword evidence="2 8" id="KW-0596">Phosphopantetheine</keyword>
<evidence type="ECO:0000256" key="6">
    <source>
        <dbReference type="ARBA" id="ARBA00023098"/>
    </source>
</evidence>
<comment type="similarity">
    <text evidence="1 8">Belongs to the acyl carrier protein (ACP) family.</text>
</comment>
<dbReference type="RefSeq" id="YP_009496820.1">
    <property type="nucleotide sequence ID" value="NC_038002.1"/>
</dbReference>
<keyword evidence="7 8" id="KW-0275">Fatty acid biosynthesis</keyword>
<name>A0A2U9NQX6_9STRA</name>
<dbReference type="HAMAP" id="MF_01217">
    <property type="entry name" value="Acyl_carrier"/>
    <property type="match status" value="1"/>
</dbReference>
<dbReference type="EMBL" id="MG755801">
    <property type="protein sequence ID" value="AWT39590.1"/>
    <property type="molecule type" value="Genomic_DNA"/>
</dbReference>
<evidence type="ECO:0000256" key="9">
    <source>
        <dbReference type="RuleBase" id="RU000722"/>
    </source>
</evidence>
<dbReference type="Pfam" id="PF00550">
    <property type="entry name" value="PP-binding"/>
    <property type="match status" value="1"/>
</dbReference>
<dbReference type="NCBIfam" id="NF002151">
    <property type="entry name" value="PRK00982.1-5"/>
    <property type="match status" value="1"/>
</dbReference>
<dbReference type="PROSITE" id="PS50075">
    <property type="entry name" value="CARRIER"/>
    <property type="match status" value="1"/>
</dbReference>
<sequence>MSDTFERVSAIVQEQLAVEADKIEAGTDFQSDLGADSLDVVELIMAFEEEFDISVNDDAAGDIKTVQQVIDYIEAEVEK</sequence>
<proteinExistence type="inferred from homology"/>
<dbReference type="RefSeq" id="YP_009496877.1">
    <property type="nucleotide sequence ID" value="NC_038002.1"/>
</dbReference>
<keyword evidence="11" id="KW-0934">Plastid</keyword>